<dbReference type="GO" id="GO:0005694">
    <property type="term" value="C:chromosome"/>
    <property type="evidence" value="ECO:0007669"/>
    <property type="project" value="UniProtKB-ARBA"/>
</dbReference>
<dbReference type="GO" id="GO:0005524">
    <property type="term" value="F:ATP binding"/>
    <property type="evidence" value="ECO:0007669"/>
    <property type="project" value="UniProtKB-KW"/>
</dbReference>
<protein>
    <recommendedName>
        <fullName evidence="5">DNA2/NAM7 helicase-like C-terminal domain-containing protein</fullName>
    </recommendedName>
</protein>
<dbReference type="EMBL" id="CATQJA010002657">
    <property type="protein sequence ID" value="CAJ0579429.1"/>
    <property type="molecule type" value="Genomic_DNA"/>
</dbReference>
<dbReference type="CDD" id="cd18808">
    <property type="entry name" value="SF1_C_Upf1"/>
    <property type="match status" value="1"/>
</dbReference>
<accession>A0AA36D3Y0</accession>
<evidence type="ECO:0000256" key="3">
    <source>
        <dbReference type="ARBA" id="ARBA00022806"/>
    </source>
</evidence>
<dbReference type="Gene3D" id="3.40.50.300">
    <property type="entry name" value="P-loop containing nucleotide triphosphate hydrolases"/>
    <property type="match status" value="1"/>
</dbReference>
<dbReference type="InterPro" id="IPR041679">
    <property type="entry name" value="DNA2/NAM7-like_C"/>
</dbReference>
<sequence length="256" mass="28245">MLNLQYRMHAALAAFPSSAFYGGKLLNGVTEGAHPSSLRLKAHPSAPAYWTWPAGPQMPCVHPEVKGENGSAANPGEAELVTGLVKMLLLQHRASDFGIITAYDAQRRLLRKNLGLERAFDGVEVQNVDAFQAREKDFILISAVRSNAQHQLGFLNDARRLNVAITRAKRGLIIFGAGHLLSTDPVWAKLLMYYEVAISGAFVPRGAELGEELRDRRRPATFALSRQQHAKPTPDPGQLHQLILPWFLHGSDDNSR</sequence>
<keyword evidence="1" id="KW-0547">Nucleotide-binding</keyword>
<feature type="domain" description="DNA2/NAM7 helicase-like C-terminal" evidence="5">
    <location>
        <begin position="1"/>
        <end position="177"/>
    </location>
</feature>
<keyword evidence="4" id="KW-0067">ATP-binding</keyword>
<evidence type="ECO:0000256" key="2">
    <source>
        <dbReference type="ARBA" id="ARBA00022801"/>
    </source>
</evidence>
<feature type="non-terminal residue" evidence="6">
    <location>
        <position position="256"/>
    </location>
</feature>
<dbReference type="GO" id="GO:0016787">
    <property type="term" value="F:hydrolase activity"/>
    <property type="evidence" value="ECO:0007669"/>
    <property type="project" value="UniProtKB-KW"/>
</dbReference>
<dbReference type="AlphaFoldDB" id="A0AA36D3Y0"/>
<dbReference type="Proteomes" id="UP001177023">
    <property type="component" value="Unassembled WGS sequence"/>
</dbReference>
<dbReference type="PANTHER" id="PTHR43788">
    <property type="entry name" value="DNA2/NAM7 HELICASE FAMILY MEMBER"/>
    <property type="match status" value="1"/>
</dbReference>
<dbReference type="InterPro" id="IPR050534">
    <property type="entry name" value="Coronavir_polyprotein_1ab"/>
</dbReference>
<comment type="caution">
    <text evidence="6">The sequence shown here is derived from an EMBL/GenBank/DDBJ whole genome shotgun (WGS) entry which is preliminary data.</text>
</comment>
<name>A0AA36D3Y0_9BILA</name>
<dbReference type="SUPFAM" id="SSF52540">
    <property type="entry name" value="P-loop containing nucleoside triphosphate hydrolases"/>
    <property type="match status" value="1"/>
</dbReference>
<dbReference type="InterPro" id="IPR027417">
    <property type="entry name" value="P-loop_NTPase"/>
</dbReference>
<evidence type="ECO:0000313" key="7">
    <source>
        <dbReference type="Proteomes" id="UP001177023"/>
    </source>
</evidence>
<reference evidence="6" key="1">
    <citation type="submission" date="2023-06" db="EMBL/GenBank/DDBJ databases">
        <authorList>
            <person name="Delattre M."/>
        </authorList>
    </citation>
    <scope>NUCLEOTIDE SEQUENCE</scope>
    <source>
        <strain evidence="6">AF72</strain>
    </source>
</reference>
<dbReference type="FunFam" id="3.40.50.300:FF:000326">
    <property type="entry name" value="P-loop containing nucleoside triphosphate hydrolase"/>
    <property type="match status" value="1"/>
</dbReference>
<dbReference type="PANTHER" id="PTHR43788:SF8">
    <property type="entry name" value="DNA-BINDING PROTEIN SMUBP-2"/>
    <property type="match status" value="1"/>
</dbReference>
<evidence type="ECO:0000259" key="5">
    <source>
        <dbReference type="Pfam" id="PF13087"/>
    </source>
</evidence>
<gene>
    <name evidence="6" type="ORF">MSPICULIGERA_LOCUS17648</name>
</gene>
<evidence type="ECO:0000256" key="4">
    <source>
        <dbReference type="ARBA" id="ARBA00022840"/>
    </source>
</evidence>
<keyword evidence="3" id="KW-0347">Helicase</keyword>
<evidence type="ECO:0000256" key="1">
    <source>
        <dbReference type="ARBA" id="ARBA00022741"/>
    </source>
</evidence>
<dbReference type="GO" id="GO:0043139">
    <property type="term" value="F:5'-3' DNA helicase activity"/>
    <property type="evidence" value="ECO:0007669"/>
    <property type="project" value="TreeGrafter"/>
</dbReference>
<organism evidence="6 7">
    <name type="scientific">Mesorhabditis spiculigera</name>
    <dbReference type="NCBI Taxonomy" id="96644"/>
    <lineage>
        <taxon>Eukaryota</taxon>
        <taxon>Metazoa</taxon>
        <taxon>Ecdysozoa</taxon>
        <taxon>Nematoda</taxon>
        <taxon>Chromadorea</taxon>
        <taxon>Rhabditida</taxon>
        <taxon>Rhabditina</taxon>
        <taxon>Rhabditomorpha</taxon>
        <taxon>Rhabditoidea</taxon>
        <taxon>Rhabditidae</taxon>
        <taxon>Mesorhabditinae</taxon>
        <taxon>Mesorhabditis</taxon>
    </lineage>
</organism>
<dbReference type="InterPro" id="IPR047187">
    <property type="entry name" value="SF1_C_Upf1"/>
</dbReference>
<keyword evidence="7" id="KW-1185">Reference proteome</keyword>
<proteinExistence type="predicted"/>
<keyword evidence="2" id="KW-0378">Hydrolase</keyword>
<evidence type="ECO:0000313" key="6">
    <source>
        <dbReference type="EMBL" id="CAJ0579429.1"/>
    </source>
</evidence>
<dbReference type="Pfam" id="PF13087">
    <property type="entry name" value="AAA_12"/>
    <property type="match status" value="1"/>
</dbReference>